<dbReference type="InterPro" id="IPR013087">
    <property type="entry name" value="Znf_C2H2_type"/>
</dbReference>
<evidence type="ECO:0000256" key="5">
    <source>
        <dbReference type="ARBA" id="ARBA00022737"/>
    </source>
</evidence>
<dbReference type="Pfam" id="PF00096">
    <property type="entry name" value="zf-C2H2"/>
    <property type="match status" value="1"/>
</dbReference>
<dbReference type="PROSITE" id="PS00028">
    <property type="entry name" value="ZINC_FINGER_C2H2_1"/>
    <property type="match status" value="4"/>
</dbReference>
<keyword evidence="9" id="KW-0539">Nucleus</keyword>
<evidence type="ECO:0000256" key="3">
    <source>
        <dbReference type="ARBA" id="ARBA00022473"/>
    </source>
</evidence>
<feature type="region of interest" description="Disordered" evidence="11">
    <location>
        <begin position="698"/>
        <end position="729"/>
    </location>
</feature>
<feature type="compositionally biased region" description="Low complexity" evidence="11">
    <location>
        <begin position="210"/>
        <end position="231"/>
    </location>
</feature>
<dbReference type="FunFam" id="3.30.160.60:FF:001301">
    <property type="entry name" value="Blast:Protein hunchback"/>
    <property type="match status" value="1"/>
</dbReference>
<feature type="domain" description="C2H2-type" evidence="12">
    <location>
        <begin position="521"/>
        <end position="549"/>
    </location>
</feature>
<dbReference type="GO" id="GO:0035282">
    <property type="term" value="P:segmentation"/>
    <property type="evidence" value="ECO:0007669"/>
    <property type="project" value="UniProtKB-KW"/>
</dbReference>
<feature type="compositionally biased region" description="Polar residues" evidence="11">
    <location>
        <begin position="417"/>
        <end position="451"/>
    </location>
</feature>
<feature type="compositionally biased region" description="Low complexity" evidence="11">
    <location>
        <begin position="274"/>
        <end position="285"/>
    </location>
</feature>
<feature type="compositionally biased region" description="Polar residues" evidence="11">
    <location>
        <begin position="13"/>
        <end position="25"/>
    </location>
</feature>
<evidence type="ECO:0000259" key="12">
    <source>
        <dbReference type="PROSITE" id="PS50157"/>
    </source>
</evidence>
<evidence type="ECO:0000313" key="14">
    <source>
        <dbReference type="WBParaSite" id="ACRNAN_scaffold4078.g18731.t1"/>
    </source>
</evidence>
<keyword evidence="13" id="KW-1185">Reference proteome</keyword>
<proteinExistence type="inferred from homology"/>
<keyword evidence="4" id="KW-0479">Metal-binding</keyword>
<dbReference type="GO" id="GO:0000977">
    <property type="term" value="F:RNA polymerase II transcription regulatory region sequence-specific DNA binding"/>
    <property type="evidence" value="ECO:0007669"/>
    <property type="project" value="UniProtKB-ARBA"/>
</dbReference>
<keyword evidence="7" id="KW-0862">Zinc</keyword>
<feature type="region of interest" description="Disordered" evidence="11">
    <location>
        <begin position="416"/>
        <end position="477"/>
    </location>
</feature>
<feature type="domain" description="C2H2-type" evidence="12">
    <location>
        <begin position="785"/>
        <end position="812"/>
    </location>
</feature>
<keyword evidence="8" id="KW-0238">DNA-binding</keyword>
<feature type="compositionally biased region" description="Pro residues" evidence="11">
    <location>
        <begin position="987"/>
        <end position="1000"/>
    </location>
</feature>
<dbReference type="AlphaFoldDB" id="A0A914DTS2"/>
<feature type="compositionally biased region" description="Polar residues" evidence="11">
    <location>
        <begin position="566"/>
        <end position="588"/>
    </location>
</feature>
<comment type="subcellular location">
    <subcellularLocation>
        <location evidence="1">Nucleus</location>
    </subcellularLocation>
</comment>
<dbReference type="GO" id="GO:0000122">
    <property type="term" value="P:negative regulation of transcription by RNA polymerase II"/>
    <property type="evidence" value="ECO:0007669"/>
    <property type="project" value="UniProtKB-ARBA"/>
</dbReference>
<dbReference type="PANTHER" id="PTHR24392:SF49">
    <property type="entry name" value="PROTEIN HUNCHBACK"/>
    <property type="match status" value="1"/>
</dbReference>
<dbReference type="Proteomes" id="UP000887540">
    <property type="component" value="Unplaced"/>
</dbReference>
<keyword evidence="6 10" id="KW-0863">Zinc-finger</keyword>
<organism evidence="13 14">
    <name type="scientific">Acrobeloides nanus</name>
    <dbReference type="NCBI Taxonomy" id="290746"/>
    <lineage>
        <taxon>Eukaryota</taxon>
        <taxon>Metazoa</taxon>
        <taxon>Ecdysozoa</taxon>
        <taxon>Nematoda</taxon>
        <taxon>Chromadorea</taxon>
        <taxon>Rhabditida</taxon>
        <taxon>Tylenchina</taxon>
        <taxon>Cephalobomorpha</taxon>
        <taxon>Cephaloboidea</taxon>
        <taxon>Cephalobidae</taxon>
        <taxon>Acrobeloides</taxon>
    </lineage>
</organism>
<protein>
    <submittedName>
        <fullName evidence="14">C2H2-type domain-containing protein</fullName>
    </submittedName>
</protein>
<feature type="compositionally biased region" description="Basic and acidic residues" evidence="11">
    <location>
        <begin position="1071"/>
        <end position="1085"/>
    </location>
</feature>
<evidence type="ECO:0000256" key="4">
    <source>
        <dbReference type="ARBA" id="ARBA00022723"/>
    </source>
</evidence>
<feature type="compositionally biased region" description="Basic and acidic residues" evidence="11">
    <location>
        <begin position="328"/>
        <end position="338"/>
    </location>
</feature>
<dbReference type="GO" id="GO:0040034">
    <property type="term" value="P:regulation of development, heterochronic"/>
    <property type="evidence" value="ECO:0007669"/>
    <property type="project" value="UniProtKB-ARBA"/>
</dbReference>
<dbReference type="PROSITE" id="PS50157">
    <property type="entry name" value="ZINC_FINGER_C2H2_2"/>
    <property type="match status" value="4"/>
</dbReference>
<feature type="region of interest" description="Disordered" evidence="11">
    <location>
        <begin position="1071"/>
        <end position="1162"/>
    </location>
</feature>
<evidence type="ECO:0000256" key="11">
    <source>
        <dbReference type="SAM" id="MobiDB-lite"/>
    </source>
</evidence>
<feature type="region of interest" description="Disordered" evidence="11">
    <location>
        <begin position="6"/>
        <end position="25"/>
    </location>
</feature>
<dbReference type="GO" id="GO:0008270">
    <property type="term" value="F:zinc ion binding"/>
    <property type="evidence" value="ECO:0007669"/>
    <property type="project" value="UniProtKB-KW"/>
</dbReference>
<dbReference type="WBParaSite" id="ACRNAN_scaffold4078.g18731.t1">
    <property type="protein sequence ID" value="ACRNAN_scaffold4078.g18731.t1"/>
    <property type="gene ID" value="ACRNAN_scaffold4078.g18731"/>
</dbReference>
<evidence type="ECO:0000313" key="13">
    <source>
        <dbReference type="Proteomes" id="UP000887540"/>
    </source>
</evidence>
<sequence>MSQYEMNLASAATAGQPTNWPHNQLQHPAVHTPIQAYANGQLGLSVPNAASPYAPQTFNQQTTLINGSRPYTDQQKMAIMAAAQQRERLQQNPIPQLVTSQFGSGMQQNYLDGLDIDRQKLLWPQQQVQQQQPQTPQQISENWFDSKPWNQTIVQASPQAQSIQLPNFSQISNSQPMNVMSFNSPPRQQQQMMEPPRNFIGNVQSNGPNPISSQPQMLPQQQQVYQQTSSPFVNTSQPNGFCSVTPVASVNASPAPSRTSVTPGSGFVSPRPPTRSSRPASSSTPVKEELDIMGVQEGHGSETTGHNEGTMDTQEENEGKSIVRPRLHSMDTQEEHEGNSIVRPRLHSILDYDPEPMDETPKKNEEQDSSNHGSNHGNLNEDEASRLLLSFSQSLPTMPEHNQLAALRIEERIRLEASQSSSQDPENGPTQADPSNIPSSTPNTNHVQEIVTSSPSTSNTPTTQTTTNRGFFRAPGLGPLEISDTLQNSIDKKEVFTCPVCGFSCGSKFHFQSHMNTHGDHRCSICNYTCRTEGRLKKHQREGHSLEQLVAAGIDISFSQQQQQQNPSTTENSIPTTPSEINVTSPSADLSSTMASLIDAANRAAAARREATVADIVESVASQTHVSSSPQLSQSLLQIAPSPSSVSNSVITSSSIQPSPLDQIRALNSSLLPSVTLGGNSSLATALGLFSLPNGGADNMSDIDMNPDSANPSRDGPRRSSGGKPKSYKCKQCNHVSMSKEESWQHARLHIPPEKQLVCKQCDFVTEYKHHLEYHLRNHYGSKPFKCSKCAYACVNKSMLNSHMKSHSNAYQFQCMDCNYQSKYCHSLKMHLRKYNHRRKPGGAPMTDDNEDELMMLDEQTQQALQQQLNEQFNLQPGGPVMGSDISKPIATTLSSMLLQPIVTSSSLQYAFMRQQQHQVEQMNAIIRAANPLACNLCDFRTSTNDELGRHIVDHIAANQEAAALQQPSLANLYQNLIQSIPQLLPGTPPQLPAPQPRPPSTTASATATITVGPTINGSNMPPMGFQGASLAQLQQDALLRLQQSQEIQPRSGAESLKIDAQGTEIEDEHHHRFTPDDGSGHDESVNSSGEGSSTSPGGSKGSRTSSYSGDIHGGSKKRKGKALKLEQISQRLQDKRSPDGVQRAETSATDDTGVTTTTSSSSILPSMSVENVTASNLDQVVTEVRLLQERCRQLLRHTCDHCEISFKDLPLYKIHSGYHSIENPFKCNHCGFLANDSLGFNLHLLQERH</sequence>
<name>A0A914DTS2_9BILA</name>
<dbReference type="Gene3D" id="3.30.160.60">
    <property type="entry name" value="Classic Zinc Finger"/>
    <property type="match status" value="4"/>
</dbReference>
<dbReference type="SUPFAM" id="SSF57667">
    <property type="entry name" value="beta-beta-alpha zinc fingers"/>
    <property type="match status" value="4"/>
</dbReference>
<keyword evidence="5" id="KW-0677">Repeat</keyword>
<keyword evidence="3" id="KW-0217">Developmental protein</keyword>
<feature type="region of interest" description="Disordered" evidence="11">
    <location>
        <begin position="559"/>
        <end position="588"/>
    </location>
</feature>
<feature type="compositionally biased region" description="Polar residues" evidence="11">
    <location>
        <begin position="250"/>
        <end position="263"/>
    </location>
</feature>
<evidence type="ECO:0000256" key="2">
    <source>
        <dbReference type="ARBA" id="ARBA00007746"/>
    </source>
</evidence>
<evidence type="ECO:0000256" key="6">
    <source>
        <dbReference type="ARBA" id="ARBA00022771"/>
    </source>
</evidence>
<feature type="compositionally biased region" description="Low complexity" evidence="11">
    <location>
        <begin position="1086"/>
        <end position="1107"/>
    </location>
</feature>
<dbReference type="GO" id="GO:0005634">
    <property type="term" value="C:nucleus"/>
    <property type="evidence" value="ECO:0007669"/>
    <property type="project" value="UniProtKB-SubCell"/>
</dbReference>
<feature type="compositionally biased region" description="Polar residues" evidence="11">
    <location>
        <begin position="301"/>
        <end position="312"/>
    </location>
</feature>
<evidence type="ECO:0000256" key="10">
    <source>
        <dbReference type="PROSITE-ProRule" id="PRU00042"/>
    </source>
</evidence>
<dbReference type="FunFam" id="3.30.160.60:FF:002883">
    <property type="entry name" value="Hunchback-like protein"/>
    <property type="match status" value="1"/>
</dbReference>
<reference evidence="14" key="1">
    <citation type="submission" date="2022-11" db="UniProtKB">
        <authorList>
            <consortium name="WormBaseParasite"/>
        </authorList>
    </citation>
    <scope>IDENTIFICATION</scope>
</reference>
<comment type="similarity">
    <text evidence="2">Belongs to the hunchback C2H2-type zinc-finger protein family.</text>
</comment>
<evidence type="ECO:0000256" key="7">
    <source>
        <dbReference type="ARBA" id="ARBA00022833"/>
    </source>
</evidence>
<feature type="region of interest" description="Disordered" evidence="11">
    <location>
        <begin position="984"/>
        <end position="1005"/>
    </location>
</feature>
<feature type="domain" description="C2H2-type" evidence="12">
    <location>
        <begin position="1198"/>
        <end position="1225"/>
    </location>
</feature>
<dbReference type="InterPro" id="IPR036236">
    <property type="entry name" value="Znf_C2H2_sf"/>
</dbReference>
<evidence type="ECO:0000256" key="9">
    <source>
        <dbReference type="ARBA" id="ARBA00023242"/>
    </source>
</evidence>
<evidence type="ECO:0000256" key="8">
    <source>
        <dbReference type="ARBA" id="ARBA00023125"/>
    </source>
</evidence>
<evidence type="ECO:0000256" key="1">
    <source>
        <dbReference type="ARBA" id="ARBA00004123"/>
    </source>
</evidence>
<feature type="domain" description="C2H2-type" evidence="12">
    <location>
        <begin position="757"/>
        <end position="784"/>
    </location>
</feature>
<feature type="compositionally biased region" description="Low complexity" evidence="11">
    <location>
        <begin position="1147"/>
        <end position="1162"/>
    </location>
</feature>
<feature type="region of interest" description="Disordered" evidence="11">
    <location>
        <begin position="250"/>
        <end position="380"/>
    </location>
</feature>
<dbReference type="SMART" id="SM00355">
    <property type="entry name" value="ZnF_C2H2"/>
    <property type="match status" value="9"/>
</dbReference>
<feature type="compositionally biased region" description="Low complexity" evidence="11">
    <location>
        <begin position="452"/>
        <end position="468"/>
    </location>
</feature>
<dbReference type="PANTHER" id="PTHR24392">
    <property type="entry name" value="ZINC FINGER PROTEIN"/>
    <property type="match status" value="1"/>
</dbReference>
<accession>A0A914DTS2</accession>
<feature type="region of interest" description="Disordered" evidence="11">
    <location>
        <begin position="200"/>
        <end position="232"/>
    </location>
</feature>